<reference evidence="2 3" key="1">
    <citation type="submission" date="2021-06" db="EMBL/GenBank/DDBJ databases">
        <authorList>
            <person name="Lee D.H."/>
        </authorList>
    </citation>
    <scope>NUCLEOTIDE SEQUENCE [LARGE SCALE GENOMIC DNA]</scope>
    <source>
        <strain evidence="2 3">MMS21-HV4-11</strain>
    </source>
</reference>
<keyword evidence="2" id="KW-0378">Hydrolase</keyword>
<protein>
    <submittedName>
        <fullName evidence="2">Alpha/beta hydrolase</fullName>
    </submittedName>
</protein>
<comment type="caution">
    <text evidence="2">The sequence shown here is derived from an EMBL/GenBank/DDBJ whole genome shotgun (WGS) entry which is preliminary data.</text>
</comment>
<dbReference type="PANTHER" id="PTHR43433:SF5">
    <property type="entry name" value="AB HYDROLASE-1 DOMAIN-CONTAINING PROTEIN"/>
    <property type="match status" value="1"/>
</dbReference>
<dbReference type="RefSeq" id="WP_216955853.1">
    <property type="nucleotide sequence ID" value="NZ_JAHOPB010000001.1"/>
</dbReference>
<proteinExistence type="predicted"/>
<evidence type="ECO:0000313" key="2">
    <source>
        <dbReference type="EMBL" id="MBU8872202.1"/>
    </source>
</evidence>
<evidence type="ECO:0000313" key="3">
    <source>
        <dbReference type="Proteomes" id="UP000727907"/>
    </source>
</evidence>
<dbReference type="PANTHER" id="PTHR43433">
    <property type="entry name" value="HYDROLASE, ALPHA/BETA FOLD FAMILY PROTEIN"/>
    <property type="match status" value="1"/>
</dbReference>
<name>A0ABS6IC67_9HYPH</name>
<dbReference type="Proteomes" id="UP000727907">
    <property type="component" value="Unassembled WGS sequence"/>
</dbReference>
<keyword evidence="3" id="KW-1185">Reference proteome</keyword>
<dbReference type="Pfam" id="PF00561">
    <property type="entry name" value="Abhydrolase_1"/>
    <property type="match status" value="1"/>
</dbReference>
<accession>A0ABS6IC67</accession>
<evidence type="ECO:0000259" key="1">
    <source>
        <dbReference type="Pfam" id="PF00561"/>
    </source>
</evidence>
<dbReference type="GO" id="GO:0016787">
    <property type="term" value="F:hydrolase activity"/>
    <property type="evidence" value="ECO:0007669"/>
    <property type="project" value="UniProtKB-KW"/>
</dbReference>
<dbReference type="InterPro" id="IPR050471">
    <property type="entry name" value="AB_hydrolase"/>
</dbReference>
<organism evidence="2 3">
    <name type="scientific">Reyranella humidisoli</name>
    <dbReference type="NCBI Taxonomy" id="2849149"/>
    <lineage>
        <taxon>Bacteria</taxon>
        <taxon>Pseudomonadati</taxon>
        <taxon>Pseudomonadota</taxon>
        <taxon>Alphaproteobacteria</taxon>
        <taxon>Hyphomicrobiales</taxon>
        <taxon>Reyranellaceae</taxon>
        <taxon>Reyranella</taxon>
    </lineage>
</organism>
<dbReference type="EMBL" id="JAHOPB010000001">
    <property type="protein sequence ID" value="MBU8872202.1"/>
    <property type="molecule type" value="Genomic_DNA"/>
</dbReference>
<dbReference type="InterPro" id="IPR000073">
    <property type="entry name" value="AB_hydrolase_1"/>
</dbReference>
<sequence>MPLFKLRDGADLHYEVQGSGPVLFLVAGLGGDGRWWGDNVSDLARQFTVVVHDHRGTARSSLSRIDYSVAQMADDALQLIEGLGYDKVHWCGHSTGGAMGQVLAIEHPHRIDRLVLSATWARTDAFFRRLFEMRSLMLRELGPAAYLKASALALNSPAWVRDHDADLIAAEARSADTIPVPEIVLSRIAAIVAHDRREQLQKVRAPTLALCARDDTVTPLYFTEELVRLIPGARAYVLPDGGHAYPNVHGAEFRRVMTSFLLES</sequence>
<feature type="domain" description="AB hydrolase-1" evidence="1">
    <location>
        <begin position="21"/>
        <end position="243"/>
    </location>
</feature>
<gene>
    <name evidence="2" type="ORF">KQ910_00430</name>
</gene>